<evidence type="ECO:0000313" key="1">
    <source>
        <dbReference type="EMBL" id="GAA0607141.1"/>
    </source>
</evidence>
<dbReference type="SUPFAM" id="SSF54593">
    <property type="entry name" value="Glyoxalase/Bleomycin resistance protein/Dihydroxybiphenyl dioxygenase"/>
    <property type="match status" value="1"/>
</dbReference>
<dbReference type="Proteomes" id="UP001501588">
    <property type="component" value="Unassembled WGS sequence"/>
</dbReference>
<evidence type="ECO:0000313" key="2">
    <source>
        <dbReference type="Proteomes" id="UP001501588"/>
    </source>
</evidence>
<gene>
    <name evidence="1" type="ORF">GCM10009416_50160</name>
</gene>
<protein>
    <recommendedName>
        <fullName evidence="3">Glyoxalase/fosfomycin resistance/dioxygenase domain-containing protein</fullName>
    </recommendedName>
</protein>
<proteinExistence type="predicted"/>
<keyword evidence="2" id="KW-1185">Reference proteome</keyword>
<evidence type="ECO:0008006" key="3">
    <source>
        <dbReference type="Google" id="ProtNLM"/>
    </source>
</evidence>
<comment type="caution">
    <text evidence="1">The sequence shown here is derived from an EMBL/GenBank/DDBJ whole genome shotgun (WGS) entry which is preliminary data.</text>
</comment>
<dbReference type="RefSeq" id="WP_343898208.1">
    <property type="nucleotide sequence ID" value="NZ_BAAAFZ010000117.1"/>
</dbReference>
<dbReference type="InterPro" id="IPR029068">
    <property type="entry name" value="Glyas_Bleomycin-R_OHBP_Dase"/>
</dbReference>
<dbReference type="EMBL" id="BAAAFZ010000117">
    <property type="protein sequence ID" value="GAA0607141.1"/>
    <property type="molecule type" value="Genomic_DNA"/>
</dbReference>
<sequence>MDRPWHRRDGPGSVAAGLNDIRSFDYAILLCGKMEETRAFYRDTMGFPGRPTARTG</sequence>
<reference evidence="1 2" key="1">
    <citation type="journal article" date="2019" name="Int. J. Syst. Evol. Microbiol.">
        <title>The Global Catalogue of Microorganisms (GCM) 10K type strain sequencing project: providing services to taxonomists for standard genome sequencing and annotation.</title>
        <authorList>
            <consortium name="The Broad Institute Genomics Platform"/>
            <consortium name="The Broad Institute Genome Sequencing Center for Infectious Disease"/>
            <person name="Wu L."/>
            <person name="Ma J."/>
        </authorList>
    </citation>
    <scope>NUCLEOTIDE SEQUENCE [LARGE SCALE GENOMIC DNA]</scope>
    <source>
        <strain evidence="1 2">JCM 9933</strain>
    </source>
</reference>
<organism evidence="1 2">
    <name type="scientific">Craurococcus roseus</name>
    <dbReference type="NCBI Taxonomy" id="77585"/>
    <lineage>
        <taxon>Bacteria</taxon>
        <taxon>Pseudomonadati</taxon>
        <taxon>Pseudomonadota</taxon>
        <taxon>Alphaproteobacteria</taxon>
        <taxon>Acetobacterales</taxon>
        <taxon>Acetobacteraceae</taxon>
        <taxon>Craurococcus</taxon>
    </lineage>
</organism>
<accession>A0ABN1G9X7</accession>
<name>A0ABN1G9X7_9PROT</name>